<accession>A0ABT6W7S9</accession>
<evidence type="ECO:0000313" key="1">
    <source>
        <dbReference type="EMBL" id="MDI5965733.1"/>
    </source>
</evidence>
<name>A0ABT6W7S9_9ACTN</name>
<evidence type="ECO:0000313" key="2">
    <source>
        <dbReference type="Proteomes" id="UP001156398"/>
    </source>
</evidence>
<proteinExistence type="predicted"/>
<organism evidence="1 2">
    <name type="scientific">Streptantibioticus silvisoli</name>
    <dbReference type="NCBI Taxonomy" id="2705255"/>
    <lineage>
        <taxon>Bacteria</taxon>
        <taxon>Bacillati</taxon>
        <taxon>Actinomycetota</taxon>
        <taxon>Actinomycetes</taxon>
        <taxon>Kitasatosporales</taxon>
        <taxon>Streptomycetaceae</taxon>
        <taxon>Streptantibioticus</taxon>
    </lineage>
</organism>
<reference evidence="1 2" key="1">
    <citation type="submission" date="2023-05" db="EMBL/GenBank/DDBJ databases">
        <title>Streptantibioticus silvisoli sp. nov., acidotolerant actinomycetes 1 from pine litter.</title>
        <authorList>
            <person name="Swiecimska M."/>
            <person name="Golinska P."/>
            <person name="Sangal V."/>
            <person name="Wachnowicz B."/>
            <person name="Goodfellow M."/>
        </authorList>
    </citation>
    <scope>NUCLEOTIDE SEQUENCE [LARGE SCALE GENOMIC DNA]</scope>
    <source>
        <strain evidence="1 2">SL54</strain>
    </source>
</reference>
<dbReference type="Proteomes" id="UP001156398">
    <property type="component" value="Unassembled WGS sequence"/>
</dbReference>
<dbReference type="RefSeq" id="WP_271322107.1">
    <property type="nucleotide sequence ID" value="NZ_JAAGKO020000040.1"/>
</dbReference>
<dbReference type="EMBL" id="JAAGKO020000040">
    <property type="protein sequence ID" value="MDI5965733.1"/>
    <property type="molecule type" value="Genomic_DNA"/>
</dbReference>
<keyword evidence="2" id="KW-1185">Reference proteome</keyword>
<protein>
    <submittedName>
        <fullName evidence="1">Uncharacterized protein</fullName>
    </submittedName>
</protein>
<comment type="caution">
    <text evidence="1">The sequence shown here is derived from an EMBL/GenBank/DDBJ whole genome shotgun (WGS) entry which is preliminary data.</text>
</comment>
<sequence>MGTPSSHTFKVRVEEPGCGIITKTVTAAYFQHDDACMVFKDTDNQTVYSVRHANFLSAERVQLCATAESTGA</sequence>
<gene>
    <name evidence="1" type="ORF">POF43_023905</name>
</gene>